<keyword evidence="3" id="KW-1185">Reference proteome</keyword>
<feature type="compositionally biased region" description="Basic and acidic residues" evidence="1">
    <location>
        <begin position="95"/>
        <end position="107"/>
    </location>
</feature>
<organism evidence="2 3">
    <name type="scientific">Melanomma pulvis-pyrius CBS 109.77</name>
    <dbReference type="NCBI Taxonomy" id="1314802"/>
    <lineage>
        <taxon>Eukaryota</taxon>
        <taxon>Fungi</taxon>
        <taxon>Dikarya</taxon>
        <taxon>Ascomycota</taxon>
        <taxon>Pezizomycotina</taxon>
        <taxon>Dothideomycetes</taxon>
        <taxon>Pleosporomycetidae</taxon>
        <taxon>Pleosporales</taxon>
        <taxon>Melanommataceae</taxon>
        <taxon>Melanomma</taxon>
    </lineage>
</organism>
<protein>
    <submittedName>
        <fullName evidence="2">Uncharacterized protein</fullName>
    </submittedName>
</protein>
<accession>A0A6A6XEX5</accession>
<dbReference type="AlphaFoldDB" id="A0A6A6XEX5"/>
<proteinExistence type="predicted"/>
<reference evidence="2" key="1">
    <citation type="journal article" date="2020" name="Stud. Mycol.">
        <title>101 Dothideomycetes genomes: a test case for predicting lifestyles and emergence of pathogens.</title>
        <authorList>
            <person name="Haridas S."/>
            <person name="Albert R."/>
            <person name="Binder M."/>
            <person name="Bloem J."/>
            <person name="Labutti K."/>
            <person name="Salamov A."/>
            <person name="Andreopoulos B."/>
            <person name="Baker S."/>
            <person name="Barry K."/>
            <person name="Bills G."/>
            <person name="Bluhm B."/>
            <person name="Cannon C."/>
            <person name="Castanera R."/>
            <person name="Culley D."/>
            <person name="Daum C."/>
            <person name="Ezra D."/>
            <person name="Gonzalez J."/>
            <person name="Henrissat B."/>
            <person name="Kuo A."/>
            <person name="Liang C."/>
            <person name="Lipzen A."/>
            <person name="Lutzoni F."/>
            <person name="Magnuson J."/>
            <person name="Mondo S."/>
            <person name="Nolan M."/>
            <person name="Ohm R."/>
            <person name="Pangilinan J."/>
            <person name="Park H.-J."/>
            <person name="Ramirez L."/>
            <person name="Alfaro M."/>
            <person name="Sun H."/>
            <person name="Tritt A."/>
            <person name="Yoshinaga Y."/>
            <person name="Zwiers L.-H."/>
            <person name="Turgeon B."/>
            <person name="Goodwin S."/>
            <person name="Spatafora J."/>
            <person name="Crous P."/>
            <person name="Grigoriev I."/>
        </authorList>
    </citation>
    <scope>NUCLEOTIDE SEQUENCE</scope>
    <source>
        <strain evidence="2">CBS 109.77</strain>
    </source>
</reference>
<sequence length="107" mass="12515">MYDILRRRGDVTCVIDENKERVYRNILFGADKCRPELDGPGECGWEEQESDESDSDDEDMGGWHAYDVEYGCTENIYWLFRAGQVVHGTDSDQIPNDKDYERPRKSR</sequence>
<dbReference type="Proteomes" id="UP000799757">
    <property type="component" value="Unassembled WGS sequence"/>
</dbReference>
<evidence type="ECO:0000313" key="2">
    <source>
        <dbReference type="EMBL" id="KAF2794455.1"/>
    </source>
</evidence>
<gene>
    <name evidence="2" type="ORF">K505DRAFT_336907</name>
</gene>
<evidence type="ECO:0000313" key="3">
    <source>
        <dbReference type="Proteomes" id="UP000799757"/>
    </source>
</evidence>
<feature type="region of interest" description="Disordered" evidence="1">
    <location>
        <begin position="32"/>
        <end position="62"/>
    </location>
</feature>
<name>A0A6A6XEX5_9PLEO</name>
<evidence type="ECO:0000256" key="1">
    <source>
        <dbReference type="SAM" id="MobiDB-lite"/>
    </source>
</evidence>
<dbReference type="EMBL" id="MU001890">
    <property type="protein sequence ID" value="KAF2794455.1"/>
    <property type="molecule type" value="Genomic_DNA"/>
</dbReference>
<feature type="compositionally biased region" description="Acidic residues" evidence="1">
    <location>
        <begin position="44"/>
        <end position="60"/>
    </location>
</feature>
<feature type="region of interest" description="Disordered" evidence="1">
    <location>
        <begin position="88"/>
        <end position="107"/>
    </location>
</feature>